<gene>
    <name evidence="1" type="ORF">GCM10010178_62330</name>
</gene>
<name>A0ABQ2V2I1_9PSEU</name>
<comment type="caution">
    <text evidence="1">The sequence shown here is derived from an EMBL/GenBank/DDBJ whole genome shotgun (WGS) entry which is preliminary data.</text>
</comment>
<proteinExistence type="predicted"/>
<reference evidence="2" key="1">
    <citation type="journal article" date="2019" name="Int. J. Syst. Evol. Microbiol.">
        <title>The Global Catalogue of Microorganisms (GCM) 10K type strain sequencing project: providing services to taxonomists for standard genome sequencing and annotation.</title>
        <authorList>
            <consortium name="The Broad Institute Genomics Platform"/>
            <consortium name="The Broad Institute Genome Sequencing Center for Infectious Disease"/>
            <person name="Wu L."/>
            <person name="Ma J."/>
        </authorList>
    </citation>
    <scope>NUCLEOTIDE SEQUENCE [LARGE SCALE GENOMIC DNA]</scope>
    <source>
        <strain evidence="2">JCM 3296</strain>
    </source>
</reference>
<accession>A0ABQ2V2I1</accession>
<keyword evidence="2" id="KW-1185">Reference proteome</keyword>
<dbReference type="RefSeq" id="WP_189257322.1">
    <property type="nucleotide sequence ID" value="NZ_BMRE01000035.1"/>
</dbReference>
<organism evidence="1 2">
    <name type="scientific">Lentzea flava</name>
    <dbReference type="NCBI Taxonomy" id="103732"/>
    <lineage>
        <taxon>Bacteria</taxon>
        <taxon>Bacillati</taxon>
        <taxon>Actinomycetota</taxon>
        <taxon>Actinomycetes</taxon>
        <taxon>Pseudonocardiales</taxon>
        <taxon>Pseudonocardiaceae</taxon>
        <taxon>Lentzea</taxon>
    </lineage>
</organism>
<evidence type="ECO:0000313" key="2">
    <source>
        <dbReference type="Proteomes" id="UP000649573"/>
    </source>
</evidence>
<dbReference type="Proteomes" id="UP000649573">
    <property type="component" value="Unassembled WGS sequence"/>
</dbReference>
<sequence>MTGLHPELQASAYLLVATVLNEDSEGVGLLVNGMSVDELRVAVWFLTFMVADCLKAEVPDGAKPSAESVRKLIADLRGDTR</sequence>
<dbReference type="EMBL" id="BMRE01000035">
    <property type="protein sequence ID" value="GGU61691.1"/>
    <property type="molecule type" value="Genomic_DNA"/>
</dbReference>
<evidence type="ECO:0000313" key="1">
    <source>
        <dbReference type="EMBL" id="GGU61691.1"/>
    </source>
</evidence>
<protein>
    <submittedName>
        <fullName evidence="1">Uncharacterized protein</fullName>
    </submittedName>
</protein>